<dbReference type="GO" id="GO:0044550">
    <property type="term" value="P:secondary metabolite biosynthetic process"/>
    <property type="evidence" value="ECO:0007669"/>
    <property type="project" value="TreeGrafter"/>
</dbReference>
<comment type="cofactor">
    <cofactor evidence="1">
        <name>pantetheine 4'-phosphate</name>
        <dbReference type="ChEBI" id="CHEBI:47942"/>
    </cofactor>
</comment>
<feature type="domain" description="Carrier" evidence="7">
    <location>
        <begin position="1533"/>
        <end position="1607"/>
    </location>
</feature>
<dbReference type="InterPro" id="IPR045851">
    <property type="entry name" value="AMP-bd_C_sf"/>
</dbReference>
<dbReference type="Pfam" id="PF00668">
    <property type="entry name" value="Condensation"/>
    <property type="match status" value="5"/>
</dbReference>
<gene>
    <name evidence="8" type="ORF">G6W59_18275</name>
</gene>
<dbReference type="InterPro" id="IPR025110">
    <property type="entry name" value="AMP-bd_C"/>
</dbReference>
<feature type="region of interest" description="Disordered" evidence="6">
    <location>
        <begin position="3014"/>
        <end position="3036"/>
    </location>
</feature>
<feature type="domain" description="Carrier" evidence="7">
    <location>
        <begin position="975"/>
        <end position="1052"/>
    </location>
</feature>
<dbReference type="InterPro" id="IPR020845">
    <property type="entry name" value="AMP-binding_CS"/>
</dbReference>
<dbReference type="Gene3D" id="1.10.1200.10">
    <property type="entry name" value="ACP-like"/>
    <property type="match status" value="3"/>
</dbReference>
<feature type="region of interest" description="Disordered" evidence="6">
    <location>
        <begin position="3562"/>
        <end position="3590"/>
    </location>
</feature>
<dbReference type="InterPro" id="IPR000873">
    <property type="entry name" value="AMP-dep_synth/lig_dom"/>
</dbReference>
<dbReference type="InterPro" id="IPR020806">
    <property type="entry name" value="PKS_PP-bd"/>
</dbReference>
<evidence type="ECO:0000256" key="6">
    <source>
        <dbReference type="SAM" id="MobiDB-lite"/>
    </source>
</evidence>
<dbReference type="Gene3D" id="3.30.559.30">
    <property type="entry name" value="Nonribosomal peptide synthetase, condensation domain"/>
    <property type="match status" value="5"/>
</dbReference>
<dbReference type="InterPro" id="IPR006162">
    <property type="entry name" value="Ppantetheine_attach_site"/>
</dbReference>
<dbReference type="Gene3D" id="3.30.300.30">
    <property type="match status" value="2"/>
</dbReference>
<dbReference type="PROSITE" id="PS50075">
    <property type="entry name" value="CARRIER"/>
    <property type="match status" value="3"/>
</dbReference>
<feature type="region of interest" description="Disordered" evidence="6">
    <location>
        <begin position="3102"/>
        <end position="3128"/>
    </location>
</feature>
<feature type="compositionally biased region" description="Basic and acidic residues" evidence="6">
    <location>
        <begin position="2199"/>
        <end position="2219"/>
    </location>
</feature>
<evidence type="ECO:0000256" key="3">
    <source>
        <dbReference type="ARBA" id="ARBA00022553"/>
    </source>
</evidence>
<feature type="region of interest" description="Disordered" evidence="6">
    <location>
        <begin position="1269"/>
        <end position="1295"/>
    </location>
</feature>
<dbReference type="Pfam" id="PF00550">
    <property type="entry name" value="PP-binding"/>
    <property type="match status" value="3"/>
</dbReference>
<reference evidence="8 9" key="1">
    <citation type="submission" date="2020-03" db="EMBL/GenBank/DDBJ databases">
        <title>Complete genome sequence of sixteen Streptomyces strains facilitates identification of candidate genes involved in plant growth-promotion in grain legumes and cereals.</title>
        <authorList>
            <person name="Gopalakrishnan S."/>
            <person name="Thakur V."/>
            <person name="Saxena R."/>
            <person name="Vadlamudi S."/>
            <person name="Purohit S."/>
            <person name="Kumar V."/>
            <person name="Rathore A."/>
            <person name="Chitikineni A."/>
            <person name="Varshney R.K."/>
        </authorList>
    </citation>
    <scope>NUCLEOTIDE SEQUENCE [LARGE SCALE GENOMIC DNA]</scope>
    <source>
        <strain evidence="8 9">KAI-180</strain>
    </source>
</reference>
<accession>A0A7Y6F2Z0</accession>
<evidence type="ECO:0000256" key="1">
    <source>
        <dbReference type="ARBA" id="ARBA00001957"/>
    </source>
</evidence>
<dbReference type="InterPro" id="IPR042099">
    <property type="entry name" value="ANL_N_sf"/>
</dbReference>
<protein>
    <submittedName>
        <fullName evidence="8">Amino acid adenylation domain-containing protein</fullName>
    </submittedName>
</protein>
<keyword evidence="4" id="KW-0677">Repeat</keyword>
<dbReference type="PROSITE" id="PS00012">
    <property type="entry name" value="PHOSPHOPANTETHEINE"/>
    <property type="match status" value="2"/>
</dbReference>
<dbReference type="NCBIfam" id="TIGR01733">
    <property type="entry name" value="AA-adenyl-dom"/>
    <property type="match status" value="2"/>
</dbReference>
<evidence type="ECO:0000256" key="5">
    <source>
        <dbReference type="ARBA" id="ARBA00023194"/>
    </source>
</evidence>
<dbReference type="SUPFAM" id="SSF47336">
    <property type="entry name" value="ACP-like"/>
    <property type="match status" value="3"/>
</dbReference>
<feature type="region of interest" description="Disordered" evidence="6">
    <location>
        <begin position="1499"/>
        <end position="1537"/>
    </location>
</feature>
<keyword evidence="5" id="KW-0045">Antibiotic biosynthesis</keyword>
<dbReference type="InterPro" id="IPR001242">
    <property type="entry name" value="Condensation_dom"/>
</dbReference>
<evidence type="ECO:0000256" key="2">
    <source>
        <dbReference type="ARBA" id="ARBA00022450"/>
    </source>
</evidence>
<proteinExistence type="predicted"/>
<dbReference type="EMBL" id="JAANNT010000015">
    <property type="protein sequence ID" value="NUV30239.1"/>
    <property type="molecule type" value="Genomic_DNA"/>
</dbReference>
<dbReference type="InterPro" id="IPR036736">
    <property type="entry name" value="ACP-like_sf"/>
</dbReference>
<dbReference type="InterPro" id="IPR010060">
    <property type="entry name" value="NRPS_synth"/>
</dbReference>
<dbReference type="GO" id="GO:0008610">
    <property type="term" value="P:lipid biosynthetic process"/>
    <property type="evidence" value="ECO:0007669"/>
    <property type="project" value="UniProtKB-ARBA"/>
</dbReference>
<dbReference type="GO" id="GO:0003824">
    <property type="term" value="F:catalytic activity"/>
    <property type="evidence" value="ECO:0007669"/>
    <property type="project" value="UniProtKB-KW"/>
</dbReference>
<keyword evidence="2" id="KW-0596">Phosphopantetheine</keyword>
<dbReference type="RefSeq" id="WP_175457536.1">
    <property type="nucleotide sequence ID" value="NZ_JAANNT010000015.1"/>
</dbReference>
<sequence length="3590" mass="383862">MADRSRPLTAAQSGIWYSGVLDPTGLRYVGSQYVHLHGPVDEELFARAVRAVVAGSETLRVRFAERDDGPVQFLEPLDDWEVRLLDLRAAEHPHEEALRLIEENSLRPYDLSRAPLYDHHLLRVADDAYLWAIRMHHLICDGTAAANLIRRVAATYTAWAAGTDGQAHAGPTLFDTLDAHLERDTAYRSSAGFGQDAAWWAARLAGRDEAPQLATGGAPPGATGHVSHIRWLPADRWHRLTTAAARHEVRWPALFAAATALAVHADTGERQTVLGLSVPGRTGRAARQALGTAANVVPLHVAVDPAAPLAELVATAWSGTLGVLRHQRYRFEDMLRDQGAVRDGRPLVGPVFNAMTTERGLSFAGTPAVVHQVTPGRGDHLALGVHDNGAAQVRIDLGVPAALCTPPAARAQLDRLVDLTLALADADPATPQGRVGAARPARPPVPAGPEAEAEPATLTGLFAAVAAARPDAVAVVAGRDRLTYARLDAQAEELARHLAARGVGPGDRVAVSLPRSAGLVVALLAVLKAGAAYVPLDPAHPAERLRATLADAAPVLTLVHPGAAVASLSGGDEAPLLTLDPRQGTLTGPDADGPPGVTPRPPAPGSPAYLIHTSGSTGTPKGVVVTHHNVTRLLSAAARHFTFGPDDVWTLFHSYAFDFSVWELWGALLHGGRLVIVPEDVARSPHDFLELLAEQRVTVLNQTPSAFGQLAEADAEHPAVGDRLALRYVVFGGEPLEPWRLATWLARHPGPAPRLVNMYGITETTVHVTHHLVDPAAAPAGPAGGVIGSPLPDLRIRLLDAALRPVPDGVPGEMYVSGPGVADGYWHRPALTAGRFVPDPDGPPGSRAYRSGDLARRLPGGALEYLGRADRQVKVRGHRVEPAEVEAALVALPGVRDAAVLLTEYGPGDRRLVAHLVADPDSAALTPERAAAVLPAHLLPSVWTTLEALPLTPNGKLDRRALRTAGRQVSGEGRAPRNPAETALRDLFAEVLGREPDQVGVDRSFFMLGGDSLLAGRLAGRVRAALSRDLGVRDVFTWPTVAGLAVRLGETGGTADARPGPVPRPGLVPVSHAQRGLWFLHRMEETGHAYHVPLAVRLEGPLDTGALRAAARDVQQRHEILRTTFPHDGDGPRQHVLPAAGAPDPLTVVPQAGEEDAHDDAYEAALRRPFDLAAAPPWRVTLLRRSPYEHTLLVVLHHIAADQQSVGPLTRDLATAYESRRRGEAPGWPPLPLQYADFTLWQQARLGTPDDPGSPLSRELAHWREALREAPAETPLPTDRPGRPGAEHPGDAVDFDWGPRLGARLKELAAARGATTFMALHAALACALSRWGAGPDVVVGTVTAGREDPALEPLAGYFAQALPLRLDLIGAPGFATVVDRARAADLTAFAHTGAPFDRIVEAVGPPREPGRHPLFQVMLNHRSGARPALRLAGLRATELPQHRSVAKYPLLWDVAEEADGTLHGCLEYATDRFERRTAEALLDAVRHFLEAALDRPEAPFTGLPCPRPGAGPADPAPPAAVPPAPTPVEEERAGEAATEELLRSLTATLLGRDSVDADADFFRLGGDSILAVQLAARAQAAGVPVGPKDVFAHQSPRALARTVQGRVRAAAVPARPSQEPGPLEPTPVVEWLASLGGDAGGFAQSVVVPLPATATGATVRTALQRLVDHHDALRLRRTAVQGGRWELEVRPPGTVPAGELLRHVDLAREGADDPAACDELIEQERRAARRHLDPDRGDVVRAVLFHGREDRLLLVIHHLAVDGVSWRVLLPDLELAHRHALRGEHAALPPVPTPLRAWTRALRTAARSEAVRADETWWRTRLAAPHAGLGSRPLDPASDTVDRAGRLSSTWDETWIEPLLTAVPAAFRARVPEILLAALSLALRRWSGNPQGAPVRVDLEGHGRRPGLAGLADLDLSRTVGWFTTLHPVLLDPPPATGSPAEVSARAVTHVKERLREVPHDGLTHGLLRQEGRLPDARAPLAFNYLGRFDTEDPAPWHPLPGSLRGEAGPRQPLAHPLTLDVFAERGPAGSRLRAEWTWASGVLTESQAEELAALWHTALAELVHHHPGTGPVRSTPSDFPLVRVDQSHIETWEERYGPLADLLPAAPLQEGLLFHALYGAGTGSAPAGSGEDPYLVQLSLDLSGDVEPHRLRTALRALLRRHPHLTGCFPPDAGRPLLLVPADEPALPWRTADLTTEPEDRRAARTDEEEQAERRPFDPGRPPLLRFALLRTGERRWRLVFTHHHLLLDGWSVPLVLRELLDPAATGEPAPALGEYSRWLAARDQETAAGAWRHELAGAEPTRVAGHAPAAPTALSHRFELSGELARALTDRAAHWGVTLNTLVESAWALLLNHLTGRQDVVFGVTVAQRPPEIPGVERLPGLLLNTVPARVRLDPARTAREVAEDTHARRAELLDHHHLGLTAVEEAAGTTGLFDTSVVFENYPLDEAAFTRLPDGVEVTGTGIHDGTHYPLSLVVLPRSGRIECRLYSRPGALGHYGTPADLAALCTAAFHALLADDRRPLARLQLLAAPARKAVLAAGRGPASPVRADTCHLAQVFEARAAAHPDRPALSDGTRALTYGALEAQANRLAHHLAGRVQVGTPVAVALDRSPEVAVCYLALAKLGALCVPLHSGLPPERRRALRERTGAALLLDRLPDEETLAACPDVPPGRHVPADLAACVVFTSGSTGEPKGVRLTHRSVLSRALDPRWRDEDHRCVLLHSPHAWDAVVYELWAPLLTGRRVRVAPPGELDGAALRSAVEDGGVTAAFLTSGLLDVLAEQDPGALAGLRVLATGGDVVSPRSVERVRVRHPELKVVHLYGPVENTTFSLGHVLPPGRPVPAPLPLGTPVPGCRVTLLDAALRPVPPGVPGEIHLSGDGLAEGYHGSPAATCERFLADPYGPPGARTYRTGDLARWDREGRLHFLGRADRQVKINGIRIEPGEIEAALCDEPGVRAAWVVVRGEGASGRSLVAYVLGAEAAPDTAALRTRLAARLPRHLVPAAVVPVTEPPLGPTGKIDRNALPAPERAPATEASTPRAEVLAAAFAASLGLPSAGADDDFFALGGNSLSAVRLAGRVRDALGLPVSVRDLFEAPTPAALDRRLSEGTTPQPADDAPAPARPDRLPLSPAQLRLWTANYLGEHRPTYLTTLALDLSGPLHRTVWEHSLGDLVARHEILRTVLPYGPDGPEQHILSPAEAPLDLRFLELAPGEERAAVEAELARGFDLLTGTPLRARLLSTGPERHLLLLVVHHVAVDGHSLGVLRGDLRHAYAARLEGEAPRWQAPAPQYADHALRLARRRGDEGDPASPAARDARHWAAELEGVPARLALPGEPPTGEDDGRAGHVPLTWEPREHRLLEEAATRYACSPYMMVHAAFAAALSELGAGEDVPVVVALSGRDDAATDGLVGCVTNPVVLRVRTHGAPTGVELTARVRRSLLAAHAHQDHPYERVLEHLDRDRADRGRGLFTVACSYLRTEPPHPGDTDWPGGLRVTPRVLAPTHTDQDLLLQLRDHRTPEGAPAGLTGELIHSLAHCTPSTAQRLADTLRAKLHELAGAPEAANMPYPGPDPAPTCRTVGPLPADGGR</sequence>
<dbReference type="FunFam" id="3.40.50.12780:FF:000012">
    <property type="entry name" value="Non-ribosomal peptide synthetase"/>
    <property type="match status" value="1"/>
</dbReference>
<feature type="domain" description="Carrier" evidence="7">
    <location>
        <begin position="3036"/>
        <end position="3111"/>
    </location>
</feature>
<name>A0A7Y6F2Z0_9ACTN</name>
<dbReference type="InterPro" id="IPR009081">
    <property type="entry name" value="PP-bd_ACP"/>
</dbReference>
<dbReference type="FunFam" id="3.40.50.980:FF:000002">
    <property type="entry name" value="Enterobactin synthetase component F"/>
    <property type="match status" value="1"/>
</dbReference>
<comment type="caution">
    <text evidence="8">The sequence shown here is derived from an EMBL/GenBank/DDBJ whole genome shotgun (WGS) entry which is preliminary data.</text>
</comment>
<dbReference type="Gene3D" id="3.30.559.10">
    <property type="entry name" value="Chloramphenicol acetyltransferase-like domain"/>
    <property type="match status" value="5"/>
</dbReference>
<dbReference type="Pfam" id="PF13193">
    <property type="entry name" value="AMP-binding_C"/>
    <property type="match status" value="1"/>
</dbReference>
<dbReference type="Gene3D" id="3.40.50.12780">
    <property type="entry name" value="N-terminal domain of ligase-like"/>
    <property type="match status" value="2"/>
</dbReference>
<evidence type="ECO:0000313" key="9">
    <source>
        <dbReference type="Proteomes" id="UP000540128"/>
    </source>
</evidence>
<dbReference type="CDD" id="cd17643">
    <property type="entry name" value="A_NRPS_Cytc1-like"/>
    <property type="match status" value="1"/>
</dbReference>
<evidence type="ECO:0000313" key="8">
    <source>
        <dbReference type="EMBL" id="NUV30239.1"/>
    </source>
</evidence>
<keyword evidence="9" id="KW-1185">Reference proteome</keyword>
<feature type="region of interest" description="Disordered" evidence="6">
    <location>
        <begin position="2193"/>
        <end position="2219"/>
    </location>
</feature>
<organism evidence="8 9">
    <name type="scientific">Streptomyces odorifer</name>
    <dbReference type="NCBI Taxonomy" id="53450"/>
    <lineage>
        <taxon>Bacteria</taxon>
        <taxon>Bacillati</taxon>
        <taxon>Actinomycetota</taxon>
        <taxon>Actinomycetes</taxon>
        <taxon>Kitasatosporales</taxon>
        <taxon>Streptomycetaceae</taxon>
        <taxon>Streptomyces</taxon>
        <taxon>Streptomyces albidoflavus group</taxon>
    </lineage>
</organism>
<evidence type="ECO:0000256" key="4">
    <source>
        <dbReference type="ARBA" id="ARBA00022737"/>
    </source>
</evidence>
<dbReference type="InterPro" id="IPR023213">
    <property type="entry name" value="CAT-like_dom_sf"/>
</dbReference>
<feature type="compositionally biased region" description="Basic and acidic residues" evidence="6">
    <location>
        <begin position="1280"/>
        <end position="1291"/>
    </location>
</feature>
<dbReference type="GO" id="GO:0017000">
    <property type="term" value="P:antibiotic biosynthetic process"/>
    <property type="evidence" value="ECO:0007669"/>
    <property type="project" value="UniProtKB-KW"/>
</dbReference>
<keyword evidence="3" id="KW-0597">Phosphoprotein</keyword>
<feature type="compositionally biased region" description="Pro residues" evidence="6">
    <location>
        <begin position="1505"/>
        <end position="1526"/>
    </location>
</feature>
<dbReference type="SUPFAM" id="SSF52777">
    <property type="entry name" value="CoA-dependent acyltransferases"/>
    <property type="match status" value="10"/>
</dbReference>
<dbReference type="InterPro" id="IPR010071">
    <property type="entry name" value="AA_adenyl_dom"/>
</dbReference>
<dbReference type="PANTHER" id="PTHR45527">
    <property type="entry name" value="NONRIBOSOMAL PEPTIDE SYNTHETASE"/>
    <property type="match status" value="1"/>
</dbReference>
<dbReference type="Proteomes" id="UP000540128">
    <property type="component" value="Unassembled WGS sequence"/>
</dbReference>
<evidence type="ECO:0000259" key="7">
    <source>
        <dbReference type="PROSITE" id="PS50075"/>
    </source>
</evidence>
<dbReference type="PROSITE" id="PS00455">
    <property type="entry name" value="AMP_BINDING"/>
    <property type="match status" value="2"/>
</dbReference>
<dbReference type="PANTHER" id="PTHR45527:SF14">
    <property type="entry name" value="PLIPASTATIN SYNTHASE SUBUNIT B"/>
    <property type="match status" value="1"/>
</dbReference>
<dbReference type="CDD" id="cd19540">
    <property type="entry name" value="LCL_NRPS-like"/>
    <property type="match status" value="1"/>
</dbReference>
<dbReference type="GO" id="GO:0043041">
    <property type="term" value="P:amino acid activation for nonribosomal peptide biosynthetic process"/>
    <property type="evidence" value="ECO:0007669"/>
    <property type="project" value="TreeGrafter"/>
</dbReference>
<dbReference type="GO" id="GO:0005829">
    <property type="term" value="C:cytosol"/>
    <property type="evidence" value="ECO:0007669"/>
    <property type="project" value="TreeGrafter"/>
</dbReference>
<feature type="region of interest" description="Disordered" evidence="6">
    <location>
        <begin position="429"/>
        <end position="452"/>
    </location>
</feature>
<dbReference type="SMART" id="SM00823">
    <property type="entry name" value="PKS_PP"/>
    <property type="match status" value="3"/>
</dbReference>
<dbReference type="GO" id="GO:0031177">
    <property type="term" value="F:phosphopantetheine binding"/>
    <property type="evidence" value="ECO:0007669"/>
    <property type="project" value="InterPro"/>
</dbReference>
<dbReference type="Pfam" id="PF00501">
    <property type="entry name" value="AMP-binding"/>
    <property type="match status" value="2"/>
</dbReference>
<dbReference type="SUPFAM" id="SSF56801">
    <property type="entry name" value="Acetyl-CoA synthetase-like"/>
    <property type="match status" value="2"/>
</dbReference>
<dbReference type="NCBIfam" id="TIGR01720">
    <property type="entry name" value="NRPS-para261"/>
    <property type="match status" value="1"/>
</dbReference>
<feature type="region of interest" description="Disordered" evidence="6">
    <location>
        <begin position="574"/>
        <end position="604"/>
    </location>
</feature>
<feature type="compositionally biased region" description="Low complexity" evidence="6">
    <location>
        <begin position="429"/>
        <end position="440"/>
    </location>
</feature>